<evidence type="ECO:0000256" key="10">
    <source>
        <dbReference type="PROSITE-ProRule" id="PRU00042"/>
    </source>
</evidence>
<feature type="region of interest" description="Disordered" evidence="11">
    <location>
        <begin position="392"/>
        <end position="480"/>
    </location>
</feature>
<feature type="compositionally biased region" description="Pro residues" evidence="11">
    <location>
        <begin position="182"/>
        <end position="191"/>
    </location>
</feature>
<dbReference type="SUPFAM" id="SSF57667">
    <property type="entry name" value="beta-beta-alpha zinc fingers"/>
    <property type="match status" value="1"/>
</dbReference>
<feature type="compositionally biased region" description="Basic and acidic residues" evidence="11">
    <location>
        <begin position="215"/>
        <end position="229"/>
    </location>
</feature>
<dbReference type="PROSITE" id="PS00028">
    <property type="entry name" value="ZINC_FINGER_C2H2_1"/>
    <property type="match status" value="2"/>
</dbReference>
<keyword evidence="2" id="KW-0479">Metal-binding</keyword>
<dbReference type="GO" id="GO:0000978">
    <property type="term" value="F:RNA polymerase II cis-regulatory region sequence-specific DNA binding"/>
    <property type="evidence" value="ECO:0007669"/>
    <property type="project" value="TreeGrafter"/>
</dbReference>
<dbReference type="InterPro" id="IPR013087">
    <property type="entry name" value="Znf_C2H2_type"/>
</dbReference>
<evidence type="ECO:0000256" key="8">
    <source>
        <dbReference type="ARBA" id="ARBA00023242"/>
    </source>
</evidence>
<feature type="compositionally biased region" description="Low complexity" evidence="11">
    <location>
        <begin position="57"/>
        <end position="79"/>
    </location>
</feature>
<keyword evidence="7" id="KW-0804">Transcription</keyword>
<evidence type="ECO:0000256" key="11">
    <source>
        <dbReference type="SAM" id="MobiDB-lite"/>
    </source>
</evidence>
<evidence type="ECO:0000256" key="3">
    <source>
        <dbReference type="ARBA" id="ARBA00022737"/>
    </source>
</evidence>
<dbReference type="InterPro" id="IPR051565">
    <property type="entry name" value="Sal_C2H2-zinc-finger"/>
</dbReference>
<gene>
    <name evidence="13" type="ORF">TGEB3V08_LOCUS8820</name>
</gene>
<dbReference type="GO" id="GO:0008270">
    <property type="term" value="F:zinc ion binding"/>
    <property type="evidence" value="ECO:0007669"/>
    <property type="project" value="UniProtKB-KW"/>
</dbReference>
<keyword evidence="4 10" id="KW-0863">Zinc-finger</keyword>
<evidence type="ECO:0000256" key="1">
    <source>
        <dbReference type="ARBA" id="ARBA00004123"/>
    </source>
</evidence>
<proteinExistence type="inferred from homology"/>
<evidence type="ECO:0000256" key="5">
    <source>
        <dbReference type="ARBA" id="ARBA00022833"/>
    </source>
</evidence>
<dbReference type="EMBL" id="OE843613">
    <property type="protein sequence ID" value="CAD7603557.1"/>
    <property type="molecule type" value="Genomic_DNA"/>
</dbReference>
<dbReference type="SMART" id="SM00355">
    <property type="entry name" value="ZnF_C2H2"/>
    <property type="match status" value="2"/>
</dbReference>
<accession>A0A7R9K4I5</accession>
<sequence>MCGRIHLCAPPPPLTMITCHTGYTDPLDAQPNHECICEQWGQWRIQRGAAGDRGNEQQPSQQQQPQQQPQPQQQQQQQQNKPKRQRKRNDGGRNRSGGGGGGGGGGGAKKYTARLPPLPPLLANPGYTSDWNPLLLANALVVLSSTAEDGEIEVRISGNMKQHMLTHKIRDMPSHLFETSKPLPPHLPPNMPASDDSSNLEDSRPLGGPFPPHLDPSKPADLGIKRSPPEGEGLLPIPKRQPGLPKHLCHVCNKNFSSSSALQIHMRTHTGDKPFRCTICQKAFTTKGNLKVHMGTHMWSNGASRRGRRMSLDLPPIPMTPKDSEFLQRRPDLFYPYLPAPFLNGMQQKALPSLFQLNEISVIQSVNSSNGSGLSPPGGKYGSLLGFGSYGGGPDKLLMPEPSRSQTNSPLSDKPPSSMSSPPPMSLSLGSHHGSPPSRESGGDERSVWDLHYERKSTSDEPMDVSPSPIPPPRGEGLAA</sequence>
<comment type="subcellular location">
    <subcellularLocation>
        <location evidence="1">Nucleus</location>
    </subcellularLocation>
</comment>
<protein>
    <recommendedName>
        <fullName evidence="12">C2H2-type domain-containing protein</fullName>
    </recommendedName>
</protein>
<evidence type="ECO:0000259" key="12">
    <source>
        <dbReference type="PROSITE" id="PS50157"/>
    </source>
</evidence>
<reference evidence="13" key="1">
    <citation type="submission" date="2020-11" db="EMBL/GenBank/DDBJ databases">
        <authorList>
            <person name="Tran Van P."/>
        </authorList>
    </citation>
    <scope>NUCLEOTIDE SEQUENCE</scope>
</reference>
<dbReference type="GO" id="GO:0005634">
    <property type="term" value="C:nucleus"/>
    <property type="evidence" value="ECO:0007669"/>
    <property type="project" value="UniProtKB-SubCell"/>
</dbReference>
<feature type="compositionally biased region" description="Low complexity" evidence="11">
    <location>
        <begin position="409"/>
        <end position="431"/>
    </location>
</feature>
<evidence type="ECO:0000256" key="6">
    <source>
        <dbReference type="ARBA" id="ARBA00023015"/>
    </source>
</evidence>
<keyword evidence="8" id="KW-0539">Nucleus</keyword>
<dbReference type="PROSITE" id="PS50157">
    <property type="entry name" value="ZINC_FINGER_C2H2_2"/>
    <property type="match status" value="2"/>
</dbReference>
<dbReference type="FunFam" id="3.30.160.60:FF:000079">
    <property type="entry name" value="Spalt-like transcription factor 3"/>
    <property type="match status" value="1"/>
</dbReference>
<feature type="region of interest" description="Disordered" evidence="11">
    <location>
        <begin position="176"/>
        <end position="234"/>
    </location>
</feature>
<keyword evidence="5" id="KW-0862">Zinc</keyword>
<feature type="compositionally biased region" description="Basic and acidic residues" evidence="11">
    <location>
        <begin position="441"/>
        <end position="459"/>
    </location>
</feature>
<dbReference type="PANTHER" id="PTHR23233:SF84">
    <property type="entry name" value="FI23031P1"/>
    <property type="match status" value="1"/>
</dbReference>
<feature type="domain" description="C2H2-type" evidence="12">
    <location>
        <begin position="275"/>
        <end position="297"/>
    </location>
</feature>
<dbReference type="Gene3D" id="3.30.160.60">
    <property type="entry name" value="Classic Zinc Finger"/>
    <property type="match status" value="2"/>
</dbReference>
<evidence type="ECO:0000256" key="7">
    <source>
        <dbReference type="ARBA" id="ARBA00023163"/>
    </source>
</evidence>
<evidence type="ECO:0000256" key="2">
    <source>
        <dbReference type="ARBA" id="ARBA00022723"/>
    </source>
</evidence>
<feature type="region of interest" description="Disordered" evidence="11">
    <location>
        <begin position="49"/>
        <end position="112"/>
    </location>
</feature>
<dbReference type="PANTHER" id="PTHR23233">
    <property type="entry name" value="SAL-LIKE PROTEIN"/>
    <property type="match status" value="1"/>
</dbReference>
<feature type="domain" description="C2H2-type" evidence="12">
    <location>
        <begin position="247"/>
        <end position="274"/>
    </location>
</feature>
<evidence type="ECO:0000256" key="9">
    <source>
        <dbReference type="ARBA" id="ARBA00038474"/>
    </source>
</evidence>
<keyword evidence="3" id="KW-0677">Repeat</keyword>
<dbReference type="AlphaFoldDB" id="A0A7R9K4I5"/>
<dbReference type="FunFam" id="3.30.160.60:FF:000130">
    <property type="entry name" value="Spalt-like transcription factor 4"/>
    <property type="match status" value="1"/>
</dbReference>
<name>A0A7R9K4I5_TIMGE</name>
<organism evidence="13">
    <name type="scientific">Timema genevievae</name>
    <name type="common">Walking stick</name>
    <dbReference type="NCBI Taxonomy" id="629358"/>
    <lineage>
        <taxon>Eukaryota</taxon>
        <taxon>Metazoa</taxon>
        <taxon>Ecdysozoa</taxon>
        <taxon>Arthropoda</taxon>
        <taxon>Hexapoda</taxon>
        <taxon>Insecta</taxon>
        <taxon>Pterygota</taxon>
        <taxon>Neoptera</taxon>
        <taxon>Polyneoptera</taxon>
        <taxon>Phasmatodea</taxon>
        <taxon>Timematodea</taxon>
        <taxon>Timematoidea</taxon>
        <taxon>Timematidae</taxon>
        <taxon>Timema</taxon>
    </lineage>
</organism>
<feature type="compositionally biased region" description="Gly residues" evidence="11">
    <location>
        <begin position="94"/>
        <end position="108"/>
    </location>
</feature>
<comment type="similarity">
    <text evidence="9">Belongs to the sal C2H2-type zinc-finger protein family.</text>
</comment>
<evidence type="ECO:0000313" key="13">
    <source>
        <dbReference type="EMBL" id="CAD7603557.1"/>
    </source>
</evidence>
<evidence type="ECO:0000256" key="4">
    <source>
        <dbReference type="ARBA" id="ARBA00022771"/>
    </source>
</evidence>
<dbReference type="InterPro" id="IPR036236">
    <property type="entry name" value="Znf_C2H2_sf"/>
</dbReference>
<keyword evidence="6" id="KW-0805">Transcription regulation</keyword>
<dbReference type="Pfam" id="PF00096">
    <property type="entry name" value="zf-C2H2"/>
    <property type="match status" value="2"/>
</dbReference>
<dbReference type="GO" id="GO:0000981">
    <property type="term" value="F:DNA-binding transcription factor activity, RNA polymerase II-specific"/>
    <property type="evidence" value="ECO:0007669"/>
    <property type="project" value="TreeGrafter"/>
</dbReference>